<name>A0ABR2ZZ82_9AGAR</name>
<feature type="compositionally biased region" description="Low complexity" evidence="1">
    <location>
        <begin position="405"/>
        <end position="431"/>
    </location>
</feature>
<feature type="compositionally biased region" description="Basic residues" evidence="1">
    <location>
        <begin position="386"/>
        <end position="404"/>
    </location>
</feature>
<organism evidence="2 3">
    <name type="scientific">Marasmius tenuissimus</name>
    <dbReference type="NCBI Taxonomy" id="585030"/>
    <lineage>
        <taxon>Eukaryota</taxon>
        <taxon>Fungi</taxon>
        <taxon>Dikarya</taxon>
        <taxon>Basidiomycota</taxon>
        <taxon>Agaricomycotina</taxon>
        <taxon>Agaricomycetes</taxon>
        <taxon>Agaricomycetidae</taxon>
        <taxon>Agaricales</taxon>
        <taxon>Marasmiineae</taxon>
        <taxon>Marasmiaceae</taxon>
        <taxon>Marasmius</taxon>
    </lineage>
</organism>
<protein>
    <submittedName>
        <fullName evidence="2">Uncharacterized protein</fullName>
    </submittedName>
</protein>
<keyword evidence="3" id="KW-1185">Reference proteome</keyword>
<dbReference type="Proteomes" id="UP001437256">
    <property type="component" value="Unassembled WGS sequence"/>
</dbReference>
<evidence type="ECO:0000313" key="2">
    <source>
        <dbReference type="EMBL" id="KAL0066099.1"/>
    </source>
</evidence>
<evidence type="ECO:0000256" key="1">
    <source>
        <dbReference type="SAM" id="MobiDB-lite"/>
    </source>
</evidence>
<dbReference type="EMBL" id="JBBXMP010000039">
    <property type="protein sequence ID" value="KAL0066099.1"/>
    <property type="molecule type" value="Genomic_DNA"/>
</dbReference>
<feature type="compositionally biased region" description="Low complexity" evidence="1">
    <location>
        <begin position="369"/>
        <end position="384"/>
    </location>
</feature>
<sequence length="953" mass="104657">MPPASQAPPASSFLLQPPSSFATSSSASSLTQGATSSAFGIGQPSSSQIGVTPYVSTTRPLVSNPRGSAFSATRPTVAETAQGIKSKGKAHSRTHEHAVDPPILTRGGFSQWITVVIFPFFSGVTTFHPHDTYTSKTRRDARISKAYMGRQLEYAESTGHLVELDVHVKDTAKDNLYPSIYTIVAANCNRQGYLFGDAPLPVEPPSSPPFLPLRIIRMSCGDALLGPSGLDNKWSLNELNRQTADHSIGLNHKKRLVVICAPTCIMTGPVTGLRDGLEEGIHGCYGYRWNHGFMNTKYAPGSEHNVIECFSYCPGAEDEEEEEGEEEEEEEEDISEQIVSASARRERSPSVFARQVRRRVSPSDHFTFSQASAASAAAGSSAPSHTYRRSPSRQQGRQRHRRHQSSPSVHSLSSDSSLPPTALPFNDHPGSASSLALSSFPSLSAGPSQSRSVSVDIVQDIVNAPSRSTSPVLVGTNQADRSDLSRWIRKVRLNLTGAYDPEYPAVMIEADTAVDAARALIRCIEQHHRGKALDLPLTLGTATVNAFDFERLLCGWRSLMVDAGIGEGPTERVLRACMDHLKEEYSDFFKETTGDLVTWAFSPGGASSPDQLVLAKVLGTLLALHVVWIKRLGFPFDPMVTCLMIMPFSEAREPFVIRMFHPALSARLNSWPFKFDDKNNFFVDTMKHADLNYLISNFLPGLNLSQVRRITDHGQWDLTTSRLLAQALYQAADPDFEESPEVEACRLGFDMPCGSGVRFSEEFESAFDPHSILKSLDARVVQSPQVVLDLIRYPQSDSEEDGPFQHAFHHALKRYLCGSGHPPCAVQRNLVDLESAAEVSDDSTFRARSFLKQVTGSMLVPQPTGEEHRVNIVFENTRTSANTEAPKHAGRVAISECARTITIVVDEDLKTQIKDLPDEDVDCASLPPTAFCFCSFFHKSAIPSPKDREYDQS</sequence>
<evidence type="ECO:0000313" key="3">
    <source>
        <dbReference type="Proteomes" id="UP001437256"/>
    </source>
</evidence>
<comment type="caution">
    <text evidence="2">The sequence shown here is derived from an EMBL/GenBank/DDBJ whole genome shotgun (WGS) entry which is preliminary data.</text>
</comment>
<gene>
    <name evidence="2" type="ORF">AAF712_006931</name>
</gene>
<proteinExistence type="predicted"/>
<feature type="region of interest" description="Disordered" evidence="1">
    <location>
        <begin position="317"/>
        <end position="431"/>
    </location>
</feature>
<feature type="compositionally biased region" description="Acidic residues" evidence="1">
    <location>
        <begin position="317"/>
        <end position="335"/>
    </location>
</feature>
<reference evidence="2 3" key="1">
    <citation type="submission" date="2024-05" db="EMBL/GenBank/DDBJ databases">
        <title>A draft genome resource for the thread blight pathogen Marasmius tenuissimus strain MS-2.</title>
        <authorList>
            <person name="Yulfo-Soto G.E."/>
            <person name="Baruah I.K."/>
            <person name="Amoako-Attah I."/>
            <person name="Bukari Y."/>
            <person name="Meinhardt L.W."/>
            <person name="Bailey B.A."/>
            <person name="Cohen S.P."/>
        </authorList>
    </citation>
    <scope>NUCLEOTIDE SEQUENCE [LARGE SCALE GENOMIC DNA]</scope>
    <source>
        <strain evidence="2 3">MS-2</strain>
    </source>
</reference>
<feature type="region of interest" description="Disordered" evidence="1">
    <location>
        <begin position="60"/>
        <end position="96"/>
    </location>
</feature>
<accession>A0ABR2ZZ82</accession>